<comment type="caution">
    <text evidence="1">The sequence shown here is derived from an EMBL/GenBank/DDBJ whole genome shotgun (WGS) entry which is preliminary data.</text>
</comment>
<evidence type="ECO:0000313" key="1">
    <source>
        <dbReference type="EMBL" id="RIB21152.1"/>
    </source>
</evidence>
<dbReference type="AlphaFoldDB" id="A0A397VGQ0"/>
<gene>
    <name evidence="1" type="ORF">C2G38_2079028</name>
</gene>
<protein>
    <submittedName>
        <fullName evidence="1">Uncharacterized protein</fullName>
    </submittedName>
</protein>
<dbReference type="EMBL" id="QKWP01000377">
    <property type="protein sequence ID" value="RIB21152.1"/>
    <property type="molecule type" value="Genomic_DNA"/>
</dbReference>
<proteinExistence type="predicted"/>
<name>A0A397VGQ0_9GLOM</name>
<organism evidence="1 2">
    <name type="scientific">Gigaspora rosea</name>
    <dbReference type="NCBI Taxonomy" id="44941"/>
    <lineage>
        <taxon>Eukaryota</taxon>
        <taxon>Fungi</taxon>
        <taxon>Fungi incertae sedis</taxon>
        <taxon>Mucoromycota</taxon>
        <taxon>Glomeromycotina</taxon>
        <taxon>Glomeromycetes</taxon>
        <taxon>Diversisporales</taxon>
        <taxon>Gigasporaceae</taxon>
        <taxon>Gigaspora</taxon>
    </lineage>
</organism>
<accession>A0A397VGQ0</accession>
<sequence length="54" mass="6800">MLFINLPRYYAKYLRIADNKSYKFTIYKNLRNNYTDKTKLRIKYFSLYFMPMLL</sequence>
<keyword evidence="2" id="KW-1185">Reference proteome</keyword>
<dbReference type="Proteomes" id="UP000266673">
    <property type="component" value="Unassembled WGS sequence"/>
</dbReference>
<evidence type="ECO:0000313" key="2">
    <source>
        <dbReference type="Proteomes" id="UP000266673"/>
    </source>
</evidence>
<reference evidence="1 2" key="1">
    <citation type="submission" date="2018-06" db="EMBL/GenBank/DDBJ databases">
        <title>Comparative genomics reveals the genomic features of Rhizophagus irregularis, R. cerebriforme, R. diaphanum and Gigaspora rosea, and their symbiotic lifestyle signature.</title>
        <authorList>
            <person name="Morin E."/>
            <person name="San Clemente H."/>
            <person name="Chen E.C.H."/>
            <person name="De La Providencia I."/>
            <person name="Hainaut M."/>
            <person name="Kuo A."/>
            <person name="Kohler A."/>
            <person name="Murat C."/>
            <person name="Tang N."/>
            <person name="Roy S."/>
            <person name="Loubradou J."/>
            <person name="Henrissat B."/>
            <person name="Grigoriev I.V."/>
            <person name="Corradi N."/>
            <person name="Roux C."/>
            <person name="Martin F.M."/>
        </authorList>
    </citation>
    <scope>NUCLEOTIDE SEQUENCE [LARGE SCALE GENOMIC DNA]</scope>
    <source>
        <strain evidence="1 2">DAOM 194757</strain>
    </source>
</reference>